<name>A0A1H3FYG0_ALLWA</name>
<dbReference type="RefSeq" id="WP_143117035.1">
    <property type="nucleotide sequence ID" value="NZ_FNOW01000021.1"/>
</dbReference>
<organism evidence="1 2">
    <name type="scientific">Allochromatium warmingii</name>
    <name type="common">Chromatium warmingii</name>
    <dbReference type="NCBI Taxonomy" id="61595"/>
    <lineage>
        <taxon>Bacteria</taxon>
        <taxon>Pseudomonadati</taxon>
        <taxon>Pseudomonadota</taxon>
        <taxon>Gammaproteobacteria</taxon>
        <taxon>Chromatiales</taxon>
        <taxon>Chromatiaceae</taxon>
        <taxon>Allochromatium</taxon>
    </lineage>
</organism>
<evidence type="ECO:0000313" key="1">
    <source>
        <dbReference type="EMBL" id="SDX95970.1"/>
    </source>
</evidence>
<dbReference type="AlphaFoldDB" id="A0A1H3FYG0"/>
<sequence>MSGQLDPAFESFLRAKHDAAVFLPFQQNMTTHLGHALIDLDTQVFQQAHKLLFQDSASEDTFTFMRNHVDQYRMSLFGAMVQLNEELESNAYSQVALFFAVRVIAWNRMEDTSDVRALYPDSMIIPVVFG</sequence>
<evidence type="ECO:0000313" key="2">
    <source>
        <dbReference type="Proteomes" id="UP000198672"/>
    </source>
</evidence>
<dbReference type="Proteomes" id="UP000198672">
    <property type="component" value="Unassembled WGS sequence"/>
</dbReference>
<dbReference type="STRING" id="61595.SAMN05421644_12144"/>
<protein>
    <submittedName>
        <fullName evidence="1">Uncharacterized protein</fullName>
    </submittedName>
</protein>
<keyword evidence="2" id="KW-1185">Reference proteome</keyword>
<proteinExistence type="predicted"/>
<reference evidence="2" key="1">
    <citation type="submission" date="2016-10" db="EMBL/GenBank/DDBJ databases">
        <authorList>
            <person name="Varghese N."/>
            <person name="Submissions S."/>
        </authorList>
    </citation>
    <scope>NUCLEOTIDE SEQUENCE [LARGE SCALE GENOMIC DNA]</scope>
    <source>
        <strain evidence="2">DSM 173</strain>
    </source>
</reference>
<gene>
    <name evidence="1" type="ORF">SAMN05421644_12144</name>
</gene>
<accession>A0A1H3FYG0</accession>
<dbReference type="EMBL" id="FNOW01000021">
    <property type="protein sequence ID" value="SDX95970.1"/>
    <property type="molecule type" value="Genomic_DNA"/>
</dbReference>